<dbReference type="AlphaFoldDB" id="A0A699ZUV3"/>
<accession>A0A699ZUV3</accession>
<dbReference type="Proteomes" id="UP000485058">
    <property type="component" value="Unassembled WGS sequence"/>
</dbReference>
<comment type="caution">
    <text evidence="2">The sequence shown here is derived from an EMBL/GenBank/DDBJ whole genome shotgun (WGS) entry which is preliminary data.</text>
</comment>
<evidence type="ECO:0000313" key="3">
    <source>
        <dbReference type="Proteomes" id="UP000485058"/>
    </source>
</evidence>
<name>A0A699ZUV3_HAELA</name>
<proteinExistence type="predicted"/>
<keyword evidence="3" id="KW-1185">Reference proteome</keyword>
<protein>
    <submittedName>
        <fullName evidence="2">Uncharacterized protein</fullName>
    </submittedName>
</protein>
<sequence length="85" mass="8436">MSLLKGRLAALLLPGENTLEGLRRLGRQPGQPAAPSPSPSRRLPAARLDPGLTGAVVDIDLASIDPTASGPGAPSDPHLALGGGG</sequence>
<dbReference type="EMBL" id="BLLF01002689">
    <property type="protein sequence ID" value="GFH25000.1"/>
    <property type="molecule type" value="Genomic_DNA"/>
</dbReference>
<feature type="region of interest" description="Disordered" evidence="1">
    <location>
        <begin position="63"/>
        <end position="85"/>
    </location>
</feature>
<feature type="non-terminal residue" evidence="2">
    <location>
        <position position="85"/>
    </location>
</feature>
<gene>
    <name evidence="2" type="ORF">HaLaN_22889</name>
</gene>
<evidence type="ECO:0000256" key="1">
    <source>
        <dbReference type="SAM" id="MobiDB-lite"/>
    </source>
</evidence>
<feature type="region of interest" description="Disordered" evidence="1">
    <location>
        <begin position="22"/>
        <end position="47"/>
    </location>
</feature>
<evidence type="ECO:0000313" key="2">
    <source>
        <dbReference type="EMBL" id="GFH25000.1"/>
    </source>
</evidence>
<organism evidence="2 3">
    <name type="scientific">Haematococcus lacustris</name>
    <name type="common">Green alga</name>
    <name type="synonym">Haematococcus pluvialis</name>
    <dbReference type="NCBI Taxonomy" id="44745"/>
    <lineage>
        <taxon>Eukaryota</taxon>
        <taxon>Viridiplantae</taxon>
        <taxon>Chlorophyta</taxon>
        <taxon>core chlorophytes</taxon>
        <taxon>Chlorophyceae</taxon>
        <taxon>CS clade</taxon>
        <taxon>Chlamydomonadales</taxon>
        <taxon>Haematococcaceae</taxon>
        <taxon>Haematococcus</taxon>
    </lineage>
</organism>
<reference evidence="2 3" key="1">
    <citation type="submission" date="2020-02" db="EMBL/GenBank/DDBJ databases">
        <title>Draft genome sequence of Haematococcus lacustris strain NIES-144.</title>
        <authorList>
            <person name="Morimoto D."/>
            <person name="Nakagawa S."/>
            <person name="Yoshida T."/>
            <person name="Sawayama S."/>
        </authorList>
    </citation>
    <scope>NUCLEOTIDE SEQUENCE [LARGE SCALE GENOMIC DNA]</scope>
    <source>
        <strain evidence="2 3">NIES-144</strain>
    </source>
</reference>